<evidence type="ECO:0000313" key="11">
    <source>
        <dbReference type="Proteomes" id="UP000256977"/>
    </source>
</evidence>
<feature type="domain" description="HAMP" evidence="9">
    <location>
        <begin position="324"/>
        <end position="377"/>
    </location>
</feature>
<dbReference type="InterPro" id="IPR036890">
    <property type="entry name" value="HATPase_C_sf"/>
</dbReference>
<protein>
    <submittedName>
        <fullName evidence="10">Histidine kinase/DNA gyrase B/HSP90-like ATPase</fullName>
    </submittedName>
</protein>
<name>A0A3D9KCF5_9BACL</name>
<evidence type="ECO:0000256" key="5">
    <source>
        <dbReference type="ARBA" id="ARBA00022777"/>
    </source>
</evidence>
<keyword evidence="2" id="KW-1003">Cell membrane</keyword>
<dbReference type="Gene3D" id="6.10.340.10">
    <property type="match status" value="1"/>
</dbReference>
<dbReference type="GO" id="GO:0000155">
    <property type="term" value="F:phosphorelay sensor kinase activity"/>
    <property type="evidence" value="ECO:0007669"/>
    <property type="project" value="InterPro"/>
</dbReference>
<evidence type="ECO:0000256" key="7">
    <source>
        <dbReference type="SAM" id="MobiDB-lite"/>
    </source>
</evidence>
<proteinExistence type="predicted"/>
<evidence type="ECO:0000256" key="2">
    <source>
        <dbReference type="ARBA" id="ARBA00022475"/>
    </source>
</evidence>
<evidence type="ECO:0000256" key="4">
    <source>
        <dbReference type="ARBA" id="ARBA00022679"/>
    </source>
</evidence>
<accession>A0A3D9KCF5</accession>
<feature type="transmembrane region" description="Helical" evidence="8">
    <location>
        <begin position="12"/>
        <end position="34"/>
    </location>
</feature>
<keyword evidence="5 10" id="KW-0418">Kinase</keyword>
<keyword evidence="4" id="KW-0808">Transferase</keyword>
<dbReference type="PANTHER" id="PTHR34220:SF7">
    <property type="entry name" value="SENSOR HISTIDINE KINASE YPDA"/>
    <property type="match status" value="1"/>
</dbReference>
<comment type="subcellular location">
    <subcellularLocation>
        <location evidence="1">Cell membrane</location>
        <topology evidence="1">Multi-pass membrane protein</topology>
    </subcellularLocation>
</comment>
<dbReference type="RefSeq" id="WP_116060588.1">
    <property type="nucleotide sequence ID" value="NZ_QRDZ01000007.1"/>
</dbReference>
<gene>
    <name evidence="10" type="ORF">DFP98_10759</name>
</gene>
<comment type="caution">
    <text evidence="10">The sequence shown here is derived from an EMBL/GenBank/DDBJ whole genome shotgun (WGS) entry which is preliminary data.</text>
</comment>
<evidence type="ECO:0000256" key="1">
    <source>
        <dbReference type="ARBA" id="ARBA00004651"/>
    </source>
</evidence>
<dbReference type="InterPro" id="IPR010559">
    <property type="entry name" value="Sig_transdc_His_kin_internal"/>
</dbReference>
<feature type="compositionally biased region" description="Basic and acidic residues" evidence="7">
    <location>
        <begin position="603"/>
        <end position="620"/>
    </location>
</feature>
<feature type="region of interest" description="Disordered" evidence="7">
    <location>
        <begin position="603"/>
        <end position="627"/>
    </location>
</feature>
<keyword evidence="11" id="KW-1185">Reference proteome</keyword>
<reference evidence="10 11" key="1">
    <citation type="submission" date="2018-07" db="EMBL/GenBank/DDBJ databases">
        <title>Genomic Encyclopedia of Type Strains, Phase III (KMG-III): the genomes of soil and plant-associated and newly described type strains.</title>
        <authorList>
            <person name="Whitman W."/>
        </authorList>
    </citation>
    <scope>NUCLEOTIDE SEQUENCE [LARGE SCALE GENOMIC DNA]</scope>
    <source>
        <strain evidence="10 11">CECT 7287</strain>
    </source>
</reference>
<dbReference type="InterPro" id="IPR050640">
    <property type="entry name" value="Bact_2-comp_sensor_kinase"/>
</dbReference>
<dbReference type="GO" id="GO:0005886">
    <property type="term" value="C:plasma membrane"/>
    <property type="evidence" value="ECO:0007669"/>
    <property type="project" value="UniProtKB-SubCell"/>
</dbReference>
<dbReference type="InterPro" id="IPR003660">
    <property type="entry name" value="HAMP_dom"/>
</dbReference>
<organism evidence="10 11">
    <name type="scientific">Cohnella phaseoli</name>
    <dbReference type="NCBI Taxonomy" id="456490"/>
    <lineage>
        <taxon>Bacteria</taxon>
        <taxon>Bacillati</taxon>
        <taxon>Bacillota</taxon>
        <taxon>Bacilli</taxon>
        <taxon>Bacillales</taxon>
        <taxon>Paenibacillaceae</taxon>
        <taxon>Cohnella</taxon>
    </lineage>
</organism>
<dbReference type="Pfam" id="PF06580">
    <property type="entry name" value="His_kinase"/>
    <property type="match status" value="1"/>
</dbReference>
<dbReference type="OrthoDB" id="370211at2"/>
<dbReference type="EMBL" id="QRDZ01000007">
    <property type="protein sequence ID" value="RED83952.1"/>
    <property type="molecule type" value="Genomic_DNA"/>
</dbReference>
<dbReference type="PANTHER" id="PTHR34220">
    <property type="entry name" value="SENSOR HISTIDINE KINASE YPDA"/>
    <property type="match status" value="1"/>
</dbReference>
<evidence type="ECO:0000259" key="9">
    <source>
        <dbReference type="PROSITE" id="PS50885"/>
    </source>
</evidence>
<dbReference type="AlphaFoldDB" id="A0A3D9KCF5"/>
<evidence type="ECO:0000256" key="8">
    <source>
        <dbReference type="SAM" id="Phobius"/>
    </source>
</evidence>
<dbReference type="InterPro" id="IPR003594">
    <property type="entry name" value="HATPase_dom"/>
</dbReference>
<feature type="transmembrane region" description="Helical" evidence="8">
    <location>
        <begin position="300"/>
        <end position="319"/>
    </location>
</feature>
<dbReference type="Gene3D" id="3.30.565.10">
    <property type="entry name" value="Histidine kinase-like ATPase, C-terminal domain"/>
    <property type="match status" value="1"/>
</dbReference>
<dbReference type="Proteomes" id="UP000256977">
    <property type="component" value="Unassembled WGS sequence"/>
</dbReference>
<evidence type="ECO:0000256" key="3">
    <source>
        <dbReference type="ARBA" id="ARBA00022553"/>
    </source>
</evidence>
<keyword evidence="3" id="KW-0597">Phosphoprotein</keyword>
<dbReference type="PROSITE" id="PS50885">
    <property type="entry name" value="HAMP"/>
    <property type="match status" value="1"/>
</dbReference>
<keyword evidence="8" id="KW-0812">Transmembrane</keyword>
<dbReference type="Pfam" id="PF02518">
    <property type="entry name" value="HATPase_c"/>
    <property type="match status" value="1"/>
</dbReference>
<keyword evidence="8" id="KW-1133">Transmembrane helix</keyword>
<evidence type="ECO:0000313" key="10">
    <source>
        <dbReference type="EMBL" id="RED83952.1"/>
    </source>
</evidence>
<keyword evidence="6 8" id="KW-0472">Membrane</keyword>
<sequence length="627" mass="69532">MLKNWSLQTKIFVTYSILILLIIAGFVAALAVYASKMVQKEVYTGTERLLQKITEQFDGRVKDMERINVSLLLDENLAKHLYNPASLPDLGVQETRKLANTIFSINGPFSSAYKIVAFNFEHRYALSPQSVDNAEALFQAGLDSIPVFAPLADGDGSFTLLPPHLDNWSQLQVPVFSLSRKIKDTAGKEYGYIEVQQRYSDLARLYEPDPAIDSEFYIFDASGDLFYPRPSVDVSASVSGSAEDAALYKRYVLAGPSGSASVRNSAGEPILLAYRESPLTGHVLAIAQSREQALASVGRLNALIVGAGLLFLLATLLVLHRSSKRLTLPLRTLGSSLKQVTLSNLALNIDHSDKNNELQQLDRLFRKMFSRLQLSIEQLTEAGEREAKAQLVALQSQINPHFIHNTLATIGAAAKHGEQPEKVAEMCRQLSSLLRYTTSSSDFVRVEDEIEYTRNYLILLKYRYEEHFEYEIDIDSELKNIELPRITLQPFVENAMKHAFSSVPPPWHIRIEGRVDGGRWEISVLDDGAGADEAALESLKARIEALFSRDGRSEEELRTGPDSLGIVNTYARLMLLHGESATMKIANAPERGLKVSFGGKIKTGTEDGHVQGDGSRRRAAFDSGHSV</sequence>
<dbReference type="SUPFAM" id="SSF55874">
    <property type="entry name" value="ATPase domain of HSP90 chaperone/DNA topoisomerase II/histidine kinase"/>
    <property type="match status" value="1"/>
</dbReference>
<evidence type="ECO:0000256" key="6">
    <source>
        <dbReference type="ARBA" id="ARBA00023136"/>
    </source>
</evidence>